<evidence type="ECO:0000259" key="1">
    <source>
        <dbReference type="PROSITE" id="PS50965"/>
    </source>
</evidence>
<feature type="domain" description="NERD" evidence="1">
    <location>
        <begin position="44"/>
        <end position="168"/>
    </location>
</feature>
<gene>
    <name evidence="2" type="ORF">CR205_16780</name>
</gene>
<dbReference type="InterPro" id="IPR011528">
    <property type="entry name" value="NERD"/>
</dbReference>
<evidence type="ECO:0000313" key="3">
    <source>
        <dbReference type="Proteomes" id="UP000248066"/>
    </source>
</evidence>
<organism evidence="2 3">
    <name type="scientific">Alteribacter lacisalsi</name>
    <dbReference type="NCBI Taxonomy" id="2045244"/>
    <lineage>
        <taxon>Bacteria</taxon>
        <taxon>Bacillati</taxon>
        <taxon>Bacillota</taxon>
        <taxon>Bacilli</taxon>
        <taxon>Bacillales</taxon>
        <taxon>Bacillaceae</taxon>
        <taxon>Alteribacter</taxon>
    </lineage>
</organism>
<dbReference type="RefSeq" id="WP_110521303.1">
    <property type="nucleotide sequence ID" value="NZ_PDOF01000003.1"/>
</dbReference>
<name>A0A2W0H5W1_9BACI</name>
<dbReference type="PROSITE" id="PS50965">
    <property type="entry name" value="NERD"/>
    <property type="match status" value="1"/>
</dbReference>
<dbReference type="Pfam" id="PF08378">
    <property type="entry name" value="NERD"/>
    <property type="match status" value="1"/>
</dbReference>
<dbReference type="OrthoDB" id="569879at2"/>
<proteinExistence type="predicted"/>
<accession>A0A2W0H5W1</accession>
<evidence type="ECO:0000313" key="2">
    <source>
        <dbReference type="EMBL" id="PYZ96026.1"/>
    </source>
</evidence>
<comment type="caution">
    <text evidence="2">The sequence shown here is derived from an EMBL/GenBank/DDBJ whole genome shotgun (WGS) entry which is preliminary data.</text>
</comment>
<dbReference type="EMBL" id="PDOF01000003">
    <property type="protein sequence ID" value="PYZ96026.1"/>
    <property type="molecule type" value="Genomic_DNA"/>
</dbReference>
<dbReference type="Proteomes" id="UP000248066">
    <property type="component" value="Unassembled WGS sequence"/>
</dbReference>
<keyword evidence="3" id="KW-1185">Reference proteome</keyword>
<reference evidence="2 3" key="1">
    <citation type="submission" date="2017-10" db="EMBL/GenBank/DDBJ databases">
        <title>Bacillus sp. nov., a halophilic bacterium isolated from a Yangshapao Lake.</title>
        <authorList>
            <person name="Wang H."/>
        </authorList>
    </citation>
    <scope>NUCLEOTIDE SEQUENCE [LARGE SCALE GENOMIC DNA]</scope>
    <source>
        <strain evidence="2 3">YSP-3</strain>
    </source>
</reference>
<dbReference type="AlphaFoldDB" id="A0A2W0H5W1"/>
<protein>
    <recommendedName>
        <fullName evidence="1">NERD domain-containing protein</fullName>
    </recommendedName>
</protein>
<sequence length="345" mass="40534">MTMIIRMPRTKPLDLLAEEALIRRLPDRHPKKADVITQHRMTVSGHKGEVNTEFHIETADIPPFYIYCNPRLPYRPADYVQIDTLLVSRHLAIILEIKNNGGTSLYFKGDSEQLIQERWDETKEEYTEKTYNCPVEQARRQKSKLHIWLRTNRLPPIPIEYLAVMANDKPKILFSEDFRHKHRVVRRSHIESRLQRVLKNYPDEAITSDEQNRIDARILNDHTPFIPNLMKKYQLTINDLNKGVFCHTCPWQQLLRGPRGWRCHKCETRFNTKDVVMYALKDYWLLLGNTVTHKTFADFLKLEPHTATSILKKLHLPSEGRGRGKTYNLSPLFAAPELLKPLKKI</sequence>